<dbReference type="GO" id="GO:0008775">
    <property type="term" value="F:acetate CoA-transferase activity"/>
    <property type="evidence" value="ECO:0007669"/>
    <property type="project" value="InterPro"/>
</dbReference>
<dbReference type="AlphaFoldDB" id="A0A146KPU9"/>
<evidence type="ECO:0000313" key="5">
    <source>
        <dbReference type="EMBL" id="JAP97039.1"/>
    </source>
</evidence>
<dbReference type="FunFam" id="3.40.1080.20:FF:000002">
    <property type="entry name" value="Acetyl-CoA hydrolase/transferase"/>
    <property type="match status" value="1"/>
</dbReference>
<accession>A0A146KPU9</accession>
<dbReference type="GO" id="GO:0005739">
    <property type="term" value="C:mitochondrion"/>
    <property type="evidence" value="ECO:0007669"/>
    <property type="project" value="TreeGrafter"/>
</dbReference>
<gene>
    <name evidence="5" type="primary">cat2_3</name>
    <name evidence="6" type="synonym">cat2_0</name>
    <name evidence="6" type="ORF">g.85476</name>
    <name evidence="5" type="ORF">g.85478</name>
</gene>
<dbReference type="InterPro" id="IPR038460">
    <property type="entry name" value="AcetylCoA_hyd_C_sf"/>
</dbReference>
<dbReference type="Gene3D" id="3.40.1080.20">
    <property type="entry name" value="Acetyl-CoA hydrolase/transferase C-terminal domain"/>
    <property type="match status" value="1"/>
</dbReference>
<evidence type="ECO:0000256" key="1">
    <source>
        <dbReference type="ARBA" id="ARBA00009632"/>
    </source>
</evidence>
<dbReference type="PANTHER" id="PTHR21432">
    <property type="entry name" value="ACETYL-COA HYDROLASE-RELATED"/>
    <property type="match status" value="1"/>
</dbReference>
<dbReference type="EMBL" id="GDHC01011898">
    <property type="protein sequence ID" value="JAQ06731.1"/>
    <property type="molecule type" value="Transcribed_RNA"/>
</dbReference>
<keyword evidence="2 5" id="KW-0808">Transferase</keyword>
<dbReference type="Pfam" id="PF02550">
    <property type="entry name" value="AcetylCoA_hydro"/>
    <property type="match status" value="1"/>
</dbReference>
<name>A0A146KPU9_LYGHE</name>
<reference evidence="5" key="1">
    <citation type="journal article" date="2016" name="Gigascience">
        <title>De novo construction of an expanded transcriptome assembly for the western tarnished plant bug, Lygus hesperus.</title>
        <authorList>
            <person name="Tassone E.E."/>
            <person name="Geib S.M."/>
            <person name="Hall B."/>
            <person name="Fabrick J.A."/>
            <person name="Brent C.S."/>
            <person name="Hull J.J."/>
        </authorList>
    </citation>
    <scope>NUCLEOTIDE SEQUENCE</scope>
</reference>
<dbReference type="Pfam" id="PF13336">
    <property type="entry name" value="AcetylCoA_hyd_C"/>
    <property type="match status" value="1"/>
</dbReference>
<proteinExistence type="inferred from homology"/>
<dbReference type="SUPFAM" id="SSF100950">
    <property type="entry name" value="NagB/RpiA/CoA transferase-like"/>
    <property type="match status" value="2"/>
</dbReference>
<evidence type="ECO:0000259" key="3">
    <source>
        <dbReference type="Pfam" id="PF02550"/>
    </source>
</evidence>
<protein>
    <submittedName>
        <fullName evidence="5">4-hydroxybutyrate coenzyme A transferase</fullName>
    </submittedName>
</protein>
<dbReference type="Gene3D" id="3.40.1080.10">
    <property type="entry name" value="Glutaconate Coenzyme A-transferase"/>
    <property type="match status" value="1"/>
</dbReference>
<dbReference type="InterPro" id="IPR046433">
    <property type="entry name" value="ActCoA_hydro"/>
</dbReference>
<feature type="domain" description="Acetyl-CoA hydrolase/transferase N-terminal" evidence="3">
    <location>
        <begin position="41"/>
        <end position="210"/>
    </location>
</feature>
<organism evidence="5">
    <name type="scientific">Lygus hesperus</name>
    <name type="common">Western plant bug</name>
    <dbReference type="NCBI Taxonomy" id="30085"/>
    <lineage>
        <taxon>Eukaryota</taxon>
        <taxon>Metazoa</taxon>
        <taxon>Ecdysozoa</taxon>
        <taxon>Arthropoda</taxon>
        <taxon>Hexapoda</taxon>
        <taxon>Insecta</taxon>
        <taxon>Pterygota</taxon>
        <taxon>Neoptera</taxon>
        <taxon>Paraneoptera</taxon>
        <taxon>Hemiptera</taxon>
        <taxon>Heteroptera</taxon>
        <taxon>Panheteroptera</taxon>
        <taxon>Cimicomorpha</taxon>
        <taxon>Miridae</taxon>
        <taxon>Mirini</taxon>
        <taxon>Lygus</taxon>
    </lineage>
</organism>
<dbReference type="InterPro" id="IPR037171">
    <property type="entry name" value="NagB/RpiA_transferase-like"/>
</dbReference>
<evidence type="ECO:0000313" key="6">
    <source>
        <dbReference type="EMBL" id="JAQ06731.1"/>
    </source>
</evidence>
<feature type="domain" description="Acetyl-CoA hydrolase/transferase C-terminal" evidence="4">
    <location>
        <begin position="303"/>
        <end position="458"/>
    </location>
</feature>
<dbReference type="PANTHER" id="PTHR21432:SF20">
    <property type="entry name" value="ACETYL-COA HYDROLASE"/>
    <property type="match status" value="1"/>
</dbReference>
<dbReference type="InterPro" id="IPR003702">
    <property type="entry name" value="ActCoA_hydro_N"/>
</dbReference>
<dbReference type="InterPro" id="IPR026888">
    <property type="entry name" value="AcetylCoA_hyd_C"/>
</dbReference>
<dbReference type="Gene3D" id="3.30.750.70">
    <property type="entry name" value="4-hydroxybutyrate coenzyme like domains"/>
    <property type="match status" value="1"/>
</dbReference>
<evidence type="ECO:0000259" key="4">
    <source>
        <dbReference type="Pfam" id="PF13336"/>
    </source>
</evidence>
<sequence>MASGRLSVAFRKLVQKNSARSFFGYSREIAQPLNRQPEWTTPEKAVCCIESGNTVFLSGAAATPIVLADAMAKHGKNNNLKDVQVCHMHTEGPGTYCQPEYEGIFRSNSFFMAANVRKAVAEGRADATPIFLQDIPKLFHNKIIKPDVAIVHVSPPDSHGFCSLGTSVDCVRAAMVHSKLIIAQVNKRMPRTFGDGIVHVSHFDYAVEVDTPLPTHGGVPPSPEEAQIGKLIGQNLVVDGATLQLGIGSIPDAVLSQLGNYKDLGVHTEMFAEGVINLVEKGVITNNHKPIHRGKIVSSFLIGTQRTYDFINDNPMVLMKEVDYTNNTAIIKQHPKMTAVNSCIEVDITGQVCSDSIGTRMFSGFGGQVDFIRGAAEGIDGKGKPIIALQSINQKTKDSKIVPVLKPGAGVVTSRAHVHYVVTEHGIASLFGKTLRQRAHALIQVAHPDHRESLEKAAFDRLKTMPCP</sequence>
<evidence type="ECO:0000256" key="2">
    <source>
        <dbReference type="ARBA" id="ARBA00022679"/>
    </source>
</evidence>
<dbReference type="EMBL" id="GDHC01021589">
    <property type="protein sequence ID" value="JAP97039.1"/>
    <property type="molecule type" value="Transcribed_RNA"/>
</dbReference>
<comment type="similarity">
    <text evidence="1">Belongs to the acetyl-CoA hydrolase/transferase family.</text>
</comment>
<dbReference type="GO" id="GO:0006083">
    <property type="term" value="P:acetate metabolic process"/>
    <property type="evidence" value="ECO:0007669"/>
    <property type="project" value="InterPro"/>
</dbReference>